<comment type="caution">
    <text evidence="2">The sequence shown here is derived from an EMBL/GenBank/DDBJ whole genome shotgun (WGS) entry which is preliminary data.</text>
</comment>
<gene>
    <name evidence="2" type="ORF">RFI_28018</name>
</gene>
<dbReference type="AlphaFoldDB" id="X6M7B4"/>
<dbReference type="Proteomes" id="UP000023152">
    <property type="component" value="Unassembled WGS sequence"/>
</dbReference>
<reference evidence="2 3" key="1">
    <citation type="journal article" date="2013" name="Curr. Biol.">
        <title>The Genome of the Foraminiferan Reticulomyxa filosa.</title>
        <authorList>
            <person name="Glockner G."/>
            <person name="Hulsmann N."/>
            <person name="Schleicher M."/>
            <person name="Noegel A.A."/>
            <person name="Eichinger L."/>
            <person name="Gallinger C."/>
            <person name="Pawlowski J."/>
            <person name="Sierra R."/>
            <person name="Euteneuer U."/>
            <person name="Pillet L."/>
            <person name="Moustafa A."/>
            <person name="Platzer M."/>
            <person name="Groth M."/>
            <person name="Szafranski K."/>
            <person name="Schliwa M."/>
        </authorList>
    </citation>
    <scope>NUCLEOTIDE SEQUENCE [LARGE SCALE GENOMIC DNA]</scope>
</reference>
<accession>X6M7B4</accession>
<feature type="compositionally biased region" description="Acidic residues" evidence="1">
    <location>
        <begin position="1"/>
        <end position="10"/>
    </location>
</feature>
<evidence type="ECO:0000313" key="2">
    <source>
        <dbReference type="EMBL" id="ETO09357.1"/>
    </source>
</evidence>
<protein>
    <submittedName>
        <fullName evidence="2">Uncharacterized protein</fullName>
    </submittedName>
</protein>
<name>X6M7B4_RETFI</name>
<feature type="non-terminal residue" evidence="2">
    <location>
        <position position="1"/>
    </location>
</feature>
<evidence type="ECO:0000256" key="1">
    <source>
        <dbReference type="SAM" id="MobiDB-lite"/>
    </source>
</evidence>
<organism evidence="2 3">
    <name type="scientific">Reticulomyxa filosa</name>
    <dbReference type="NCBI Taxonomy" id="46433"/>
    <lineage>
        <taxon>Eukaryota</taxon>
        <taxon>Sar</taxon>
        <taxon>Rhizaria</taxon>
        <taxon>Retaria</taxon>
        <taxon>Foraminifera</taxon>
        <taxon>Monothalamids</taxon>
        <taxon>Reticulomyxidae</taxon>
        <taxon>Reticulomyxa</taxon>
    </lineage>
</organism>
<keyword evidence="3" id="KW-1185">Reference proteome</keyword>
<proteinExistence type="predicted"/>
<feature type="region of interest" description="Disordered" evidence="1">
    <location>
        <begin position="1"/>
        <end position="33"/>
    </location>
</feature>
<sequence length="189" mass="22353">EEEEEEEEEEERQRIRSLRTTNAAPKTHSKNSHHSKLITNLKFLSDSRWFFSTNLCAGISHKIIQTFKTHANIFGHFLLRKLNSMMLNMFKNTICVRYIYLTGCCSEKNLQTNASNKEKEFKYQIKLFIDSHNTRSTNLQAFQNHSIFIYNFLSITNILFLELFKKKAKNNDNCQLHEIVNSYSLFEEV</sequence>
<dbReference type="EMBL" id="ASPP01024115">
    <property type="protein sequence ID" value="ETO09357.1"/>
    <property type="molecule type" value="Genomic_DNA"/>
</dbReference>
<evidence type="ECO:0000313" key="3">
    <source>
        <dbReference type="Proteomes" id="UP000023152"/>
    </source>
</evidence>